<dbReference type="PANTHER" id="PTHR43267">
    <property type="entry name" value="TRNA THREONYLCARBAMOYLADENOSINE DEHYDRATASE"/>
    <property type="match status" value="1"/>
</dbReference>
<dbReference type="PANTHER" id="PTHR43267:SF1">
    <property type="entry name" value="TRNA THREONYLCARBAMOYLADENOSINE DEHYDRATASE"/>
    <property type="match status" value="1"/>
</dbReference>
<dbReference type="EMBL" id="AP028055">
    <property type="protein sequence ID" value="BEH00218.1"/>
    <property type="molecule type" value="Genomic_DNA"/>
</dbReference>
<evidence type="ECO:0000313" key="2">
    <source>
        <dbReference type="EMBL" id="BEH00218.1"/>
    </source>
</evidence>
<keyword evidence="3" id="KW-1185">Reference proteome</keyword>
<dbReference type="SUPFAM" id="SSF69572">
    <property type="entry name" value="Activating enzymes of the ubiquitin-like proteins"/>
    <property type="match status" value="1"/>
</dbReference>
<evidence type="ECO:0000313" key="3">
    <source>
        <dbReference type="Proteomes" id="UP001496674"/>
    </source>
</evidence>
<feature type="domain" description="THIF-type NAD/FAD binding fold" evidence="1">
    <location>
        <begin position="11"/>
        <end position="235"/>
    </location>
</feature>
<dbReference type="Pfam" id="PF00899">
    <property type="entry name" value="ThiF"/>
    <property type="match status" value="1"/>
</dbReference>
<dbReference type="CDD" id="cd00755">
    <property type="entry name" value="YgdL_like"/>
    <property type="match status" value="1"/>
</dbReference>
<accession>A0ABM8IE34</accession>
<dbReference type="Gene3D" id="3.40.50.720">
    <property type="entry name" value="NAD(P)-binding Rossmann-like Domain"/>
    <property type="match status" value="1"/>
</dbReference>
<name>A0ABM8IE34_9BACE</name>
<sequence>MEEREQRTQLLLGEEKMNRLRKAHVLVVGLGGVGAYAAEMICRAGVGEMTIVDADEVQPSNINRQLPALNSTVGMKKADVVAARMKDINPDLKLTVCPIYLTEENIPELLDSARFDFVVDAIDTISPKCSLIYNAMKRGIKIVSSMGAGAKTDITKVCFADIWDTYHCGLSKAVRKGLQKMGIKRKLPVVFSTEQADPKAIILTDTERNKKSTTGTVSYMPAVFGCYLAEYVIKRI</sequence>
<organism evidence="2 3">
    <name type="scientific">Bacteroides sedimenti</name>
    <dbReference type="NCBI Taxonomy" id="2136147"/>
    <lineage>
        <taxon>Bacteria</taxon>
        <taxon>Pseudomonadati</taxon>
        <taxon>Bacteroidota</taxon>
        <taxon>Bacteroidia</taxon>
        <taxon>Bacteroidales</taxon>
        <taxon>Bacteroidaceae</taxon>
        <taxon>Bacteroides</taxon>
    </lineage>
</organism>
<protein>
    <submittedName>
        <fullName evidence="2">tRNA threonylcarbamoyladenosine dehydratase</fullName>
    </submittedName>
</protein>
<dbReference type="Proteomes" id="UP001496674">
    <property type="component" value="Chromosome"/>
</dbReference>
<evidence type="ECO:0000259" key="1">
    <source>
        <dbReference type="Pfam" id="PF00899"/>
    </source>
</evidence>
<proteinExistence type="predicted"/>
<gene>
    <name evidence="2" type="ORF">BSYN_24820</name>
</gene>
<dbReference type="InterPro" id="IPR045886">
    <property type="entry name" value="ThiF/MoeB/HesA"/>
</dbReference>
<dbReference type="RefSeq" id="WP_353331369.1">
    <property type="nucleotide sequence ID" value="NZ_AP028055.1"/>
</dbReference>
<reference evidence="2 3" key="1">
    <citation type="submission" date="2023-04" db="EMBL/GenBank/DDBJ databases">
        <title>Draft genome sequence of acteroides sedimenti strain YN3PY1.</title>
        <authorList>
            <person name="Yoshida N."/>
        </authorList>
    </citation>
    <scope>NUCLEOTIDE SEQUENCE [LARGE SCALE GENOMIC DNA]</scope>
    <source>
        <strain evidence="2 3">YN3PY1</strain>
    </source>
</reference>
<dbReference type="InterPro" id="IPR000594">
    <property type="entry name" value="ThiF_NAD_FAD-bd"/>
</dbReference>
<dbReference type="InterPro" id="IPR035985">
    <property type="entry name" value="Ubiquitin-activating_enz"/>
</dbReference>